<proteinExistence type="predicted"/>
<keyword evidence="2" id="KW-0812">Transmembrane</keyword>
<dbReference type="InParanoid" id="Q23NK6"/>
<evidence type="ECO:0000259" key="3">
    <source>
        <dbReference type="PROSITE" id="PS50850"/>
    </source>
</evidence>
<dbReference type="PANTHER" id="PTHR23524">
    <property type="entry name" value="TRANSPORTER, PUTATIVE (AFU_ORTHOLOGUE AFUA_8G04850)-RELATED"/>
    <property type="match status" value="1"/>
</dbReference>
<dbReference type="Proteomes" id="UP000009168">
    <property type="component" value="Unassembled WGS sequence"/>
</dbReference>
<keyword evidence="2" id="KW-1133">Transmembrane helix</keyword>
<dbReference type="InterPro" id="IPR020846">
    <property type="entry name" value="MFS_dom"/>
</dbReference>
<dbReference type="OrthoDB" id="310740at2759"/>
<feature type="transmembrane region" description="Helical" evidence="2">
    <location>
        <begin position="100"/>
        <end position="121"/>
    </location>
</feature>
<dbReference type="GO" id="GO:0022857">
    <property type="term" value="F:transmembrane transporter activity"/>
    <property type="evidence" value="ECO:0007669"/>
    <property type="project" value="InterPro"/>
</dbReference>
<feature type="transmembrane region" description="Helical" evidence="2">
    <location>
        <begin position="187"/>
        <end position="205"/>
    </location>
</feature>
<keyword evidence="2" id="KW-0472">Membrane</keyword>
<evidence type="ECO:0000256" key="2">
    <source>
        <dbReference type="SAM" id="Phobius"/>
    </source>
</evidence>
<dbReference type="GO" id="GO:0016020">
    <property type="term" value="C:membrane"/>
    <property type="evidence" value="ECO:0007669"/>
    <property type="project" value="UniProtKB-SubCell"/>
</dbReference>
<dbReference type="AlphaFoldDB" id="Q23NK6"/>
<feature type="transmembrane region" description="Helical" evidence="2">
    <location>
        <begin position="340"/>
        <end position="360"/>
    </location>
</feature>
<dbReference type="PANTHER" id="PTHR23524:SF1">
    <property type="entry name" value="MRH DOMAIN-CONTAINING PROTEIN-RELATED"/>
    <property type="match status" value="1"/>
</dbReference>
<dbReference type="eggNOG" id="ENOG502RXU0">
    <property type="taxonomic scope" value="Eukaryota"/>
</dbReference>
<organism evidence="4 5">
    <name type="scientific">Tetrahymena thermophila (strain SB210)</name>
    <dbReference type="NCBI Taxonomy" id="312017"/>
    <lineage>
        <taxon>Eukaryota</taxon>
        <taxon>Sar</taxon>
        <taxon>Alveolata</taxon>
        <taxon>Ciliophora</taxon>
        <taxon>Intramacronucleata</taxon>
        <taxon>Oligohymenophorea</taxon>
        <taxon>Hymenostomatida</taxon>
        <taxon>Tetrahymenina</taxon>
        <taxon>Tetrahymenidae</taxon>
        <taxon>Tetrahymena</taxon>
    </lineage>
</organism>
<dbReference type="PROSITE" id="PS50850">
    <property type="entry name" value="MFS"/>
    <property type="match status" value="1"/>
</dbReference>
<dbReference type="EMBL" id="GG662655">
    <property type="protein sequence ID" value="EAR98068.2"/>
    <property type="molecule type" value="Genomic_DNA"/>
</dbReference>
<reference evidence="5" key="1">
    <citation type="journal article" date="2006" name="PLoS Biol.">
        <title>Macronuclear genome sequence of the ciliate Tetrahymena thermophila, a model eukaryote.</title>
        <authorList>
            <person name="Eisen J.A."/>
            <person name="Coyne R.S."/>
            <person name="Wu M."/>
            <person name="Wu D."/>
            <person name="Thiagarajan M."/>
            <person name="Wortman J.R."/>
            <person name="Badger J.H."/>
            <person name="Ren Q."/>
            <person name="Amedeo P."/>
            <person name="Jones K.M."/>
            <person name="Tallon L.J."/>
            <person name="Delcher A.L."/>
            <person name="Salzberg S.L."/>
            <person name="Silva J.C."/>
            <person name="Haas B.J."/>
            <person name="Majoros W.H."/>
            <person name="Farzad M."/>
            <person name="Carlton J.M."/>
            <person name="Smith R.K. Jr."/>
            <person name="Garg J."/>
            <person name="Pearlman R.E."/>
            <person name="Karrer K.M."/>
            <person name="Sun L."/>
            <person name="Manning G."/>
            <person name="Elde N.C."/>
            <person name="Turkewitz A.P."/>
            <person name="Asai D.J."/>
            <person name="Wilkes D.E."/>
            <person name="Wang Y."/>
            <person name="Cai H."/>
            <person name="Collins K."/>
            <person name="Stewart B.A."/>
            <person name="Lee S.R."/>
            <person name="Wilamowska K."/>
            <person name="Weinberg Z."/>
            <person name="Ruzzo W.L."/>
            <person name="Wloga D."/>
            <person name="Gaertig J."/>
            <person name="Frankel J."/>
            <person name="Tsao C.-C."/>
            <person name="Gorovsky M.A."/>
            <person name="Keeling P.J."/>
            <person name="Waller R.F."/>
            <person name="Patron N.J."/>
            <person name="Cherry J.M."/>
            <person name="Stover N.A."/>
            <person name="Krieger C.J."/>
            <person name="del Toro C."/>
            <person name="Ryder H.F."/>
            <person name="Williamson S.C."/>
            <person name="Barbeau R.A."/>
            <person name="Hamilton E.P."/>
            <person name="Orias E."/>
        </authorList>
    </citation>
    <scope>NUCLEOTIDE SEQUENCE [LARGE SCALE GENOMIC DNA]</scope>
    <source>
        <strain evidence="5">SB210</strain>
    </source>
</reference>
<accession>Q23NK6</accession>
<feature type="transmembrane region" description="Helical" evidence="2">
    <location>
        <begin position="316"/>
        <end position="333"/>
    </location>
</feature>
<feature type="transmembrane region" description="Helical" evidence="2">
    <location>
        <begin position="217"/>
        <end position="237"/>
    </location>
</feature>
<dbReference type="Gene3D" id="1.20.1250.20">
    <property type="entry name" value="MFS general substrate transporter like domains"/>
    <property type="match status" value="1"/>
</dbReference>
<feature type="transmembrane region" description="Helical" evidence="2">
    <location>
        <begin position="271"/>
        <end position="296"/>
    </location>
</feature>
<feature type="transmembrane region" description="Helical" evidence="2">
    <location>
        <begin position="366"/>
        <end position="390"/>
    </location>
</feature>
<evidence type="ECO:0000313" key="5">
    <source>
        <dbReference type="Proteomes" id="UP000009168"/>
    </source>
</evidence>
<feature type="transmembrane region" description="Helical" evidence="2">
    <location>
        <begin position="430"/>
        <end position="454"/>
    </location>
</feature>
<name>Q23NK6_TETTS</name>
<feature type="domain" description="Major facilitator superfamily (MFS) profile" evidence="3">
    <location>
        <begin position="54"/>
        <end position="459"/>
    </location>
</feature>
<dbReference type="CDD" id="cd06174">
    <property type="entry name" value="MFS"/>
    <property type="match status" value="1"/>
</dbReference>
<feature type="transmembrane region" description="Helical" evidence="2">
    <location>
        <begin position="153"/>
        <end position="175"/>
    </location>
</feature>
<feature type="transmembrane region" description="Helical" evidence="2">
    <location>
        <begin position="59"/>
        <end position="80"/>
    </location>
</feature>
<dbReference type="HOGENOM" id="CLU_575559_0_0_1"/>
<dbReference type="InterPro" id="IPR011701">
    <property type="entry name" value="MFS"/>
</dbReference>
<dbReference type="GeneID" id="7846480"/>
<gene>
    <name evidence="4" type="ORF">TTHERM_00752140</name>
</gene>
<dbReference type="RefSeq" id="XP_001018313.2">
    <property type="nucleotide sequence ID" value="XM_001018313.2"/>
</dbReference>
<comment type="subcellular location">
    <subcellularLocation>
        <location evidence="1">Membrane</location>
        <topology evidence="1">Multi-pass membrane protein</topology>
    </subcellularLocation>
</comment>
<protein>
    <submittedName>
        <fullName evidence="4">MFS transporter</fullName>
    </submittedName>
</protein>
<dbReference type="STRING" id="312017.Q23NK6"/>
<sequence>MQGQVDRGQINTSDLKISSTSQQDQNEGMMKGSKCPVLNQISIFWNHILLQEGITLKNYLGLLLHYFLLAFIFVTAESLQPMLIQQEFNIEKKDQGSQNANLLLADIITKIIFAPIMGVVCDKFGRRITLFYGICIVTLALCLMPLSNNIYPTYLLIRILYAHGAITISIIPLLADYVTNTTKGKGAAVNVILASLGAVASVEIINNGLQNSMNVKGIYWLISSCYFLIGALMCYLIKSGVYYIDKEKAVVEKRGFIQMIKIGVRSAKNPWILIGYVTNFLARGDSILLTLFLVLWSNHYIEDYDEANIKAATMSGISYTVILVFSIFYGIFLEKTSKYLTHLIMFVLTMLGCFMMIGATSGPNNWYSYLTICILGSGMSGLYTSSQYLINKYSEANHRGYITGLASLVSVLGIFICAVIGGYLFDHWTIIAPFILFGIMSSIGIVILIIVWIFENKKQSDGYIEIKD</sequence>
<dbReference type="KEGG" id="tet:TTHERM_00752140"/>
<dbReference type="InterPro" id="IPR036259">
    <property type="entry name" value="MFS_trans_sf"/>
</dbReference>
<feature type="transmembrane region" description="Helical" evidence="2">
    <location>
        <begin position="402"/>
        <end position="424"/>
    </location>
</feature>
<feature type="transmembrane region" description="Helical" evidence="2">
    <location>
        <begin position="128"/>
        <end position="147"/>
    </location>
</feature>
<dbReference type="SUPFAM" id="SSF103473">
    <property type="entry name" value="MFS general substrate transporter"/>
    <property type="match status" value="1"/>
</dbReference>
<evidence type="ECO:0000256" key="1">
    <source>
        <dbReference type="ARBA" id="ARBA00004141"/>
    </source>
</evidence>
<keyword evidence="5" id="KW-1185">Reference proteome</keyword>
<evidence type="ECO:0000313" key="4">
    <source>
        <dbReference type="EMBL" id="EAR98068.2"/>
    </source>
</evidence>
<dbReference type="Pfam" id="PF07690">
    <property type="entry name" value="MFS_1"/>
    <property type="match status" value="1"/>
</dbReference>